<dbReference type="GO" id="GO:0005829">
    <property type="term" value="C:cytosol"/>
    <property type="evidence" value="ECO:0007669"/>
    <property type="project" value="TreeGrafter"/>
</dbReference>
<dbReference type="PANTHER" id="PTHR11365">
    <property type="entry name" value="5-OXOPROLINASE RELATED"/>
    <property type="match status" value="1"/>
</dbReference>
<keyword evidence="3" id="KW-1185">Reference proteome</keyword>
<organism evidence="2 3">
    <name type="scientific">Gordonia asplenii</name>
    <dbReference type="NCBI Taxonomy" id="2725283"/>
    <lineage>
        <taxon>Bacteria</taxon>
        <taxon>Bacillati</taxon>
        <taxon>Actinomycetota</taxon>
        <taxon>Actinomycetes</taxon>
        <taxon>Mycobacteriales</taxon>
        <taxon>Gordoniaceae</taxon>
        <taxon>Gordonia</taxon>
    </lineage>
</organism>
<dbReference type="InterPro" id="IPR045079">
    <property type="entry name" value="Oxoprolinase-like"/>
</dbReference>
<dbReference type="RefSeq" id="WP_170195743.1">
    <property type="nucleotide sequence ID" value="NZ_JABBNB010000021.1"/>
</dbReference>
<dbReference type="PANTHER" id="PTHR11365:SF23">
    <property type="entry name" value="HYPOTHETICAL 5-OXOPROLINASE (EUROFUNG)-RELATED"/>
    <property type="match status" value="1"/>
</dbReference>
<dbReference type="AlphaFoldDB" id="A0A848KWN4"/>
<sequence length="645" mass="69187">MTLTTDSAAEPVATESVTDVELDILRYGLIEVGREMLDSLMRSAFSPVCRDILDCTVVIHMRTDEGWEAAALWEGCMQHAFVAPHIANFVMDDWDVEQMQPGDVIFTNDPWRGSLHQADVNLFRPVFVNGRVEFLLQSTSHLVDLGGPIPGGFSNGAQTHFEEQLKLPPTMLYANDVPVRSTFNFLLENNRVPHLVLGDLRALHGCLVVGERQLQDLITRGGLDQVRAAGRYAIDATEASMRRGIAAIPDGDYTAEDFLDEDGVTDEQIPVNVTVRVRGDSMEIDFSGSGRQPLGNCGTAWCEAGRCIEAVKLMVDPSTPVNSGTLRPIDVLLPAGSVVQVLPPSSCSSHADIGPRAINVVTQALSQATEQSFAPDTGTALYVGFSGIDSRPGHEGTPWGAYGLGGGGWGGTWKEDGVSFCVTPIGNCRTSVQEHVEIESPLVVVQHEIVADTAGAGEFRGGLGSVYSILAESDTLITVVADRLRRGAPGANGGGAGTPAFGWYIPNFDLADHGDPLDLRGAEPLFGMFDEDGRPDPVTGEFGRGARYRTGKFSNMLVRQGDAIRFLIGGGGGWGDPLHRDVERVAADVRAGLTSIDFARLAYGVIIVDDAVDAEATNAERARLAAERTAGTWQVPLAIPQHWTI</sequence>
<comment type="caution">
    <text evidence="2">The sequence shown here is derived from an EMBL/GenBank/DDBJ whole genome shotgun (WGS) entry which is preliminary data.</text>
</comment>
<protein>
    <submittedName>
        <fullName evidence="2">Hydantoinase B/oxoprolinase family protein</fullName>
    </submittedName>
</protein>
<dbReference type="GO" id="GO:0006749">
    <property type="term" value="P:glutathione metabolic process"/>
    <property type="evidence" value="ECO:0007669"/>
    <property type="project" value="TreeGrafter"/>
</dbReference>
<reference evidence="2 3" key="1">
    <citation type="submission" date="2020-04" db="EMBL/GenBank/DDBJ databases">
        <title>Gordonia sp. nov. TBRC 11910.</title>
        <authorList>
            <person name="Suriyachadkun C."/>
        </authorList>
    </citation>
    <scope>NUCLEOTIDE SEQUENCE [LARGE SCALE GENOMIC DNA]</scope>
    <source>
        <strain evidence="2 3">TBRC 11910</strain>
    </source>
</reference>
<evidence type="ECO:0000259" key="1">
    <source>
        <dbReference type="Pfam" id="PF02538"/>
    </source>
</evidence>
<name>A0A848KWN4_9ACTN</name>
<dbReference type="GO" id="GO:0017168">
    <property type="term" value="F:5-oxoprolinase (ATP-hydrolyzing) activity"/>
    <property type="evidence" value="ECO:0007669"/>
    <property type="project" value="TreeGrafter"/>
</dbReference>
<dbReference type="Proteomes" id="UP000550729">
    <property type="component" value="Unassembled WGS sequence"/>
</dbReference>
<dbReference type="EMBL" id="JABBNB010000021">
    <property type="protein sequence ID" value="NMO03234.1"/>
    <property type="molecule type" value="Genomic_DNA"/>
</dbReference>
<proteinExistence type="predicted"/>
<evidence type="ECO:0000313" key="2">
    <source>
        <dbReference type="EMBL" id="NMO03234.1"/>
    </source>
</evidence>
<dbReference type="Pfam" id="PF02538">
    <property type="entry name" value="Hydantoinase_B"/>
    <property type="match status" value="1"/>
</dbReference>
<accession>A0A848KWN4</accession>
<evidence type="ECO:0000313" key="3">
    <source>
        <dbReference type="Proteomes" id="UP000550729"/>
    </source>
</evidence>
<feature type="domain" description="Hydantoinase B/oxoprolinase" evidence="1">
    <location>
        <begin position="20"/>
        <end position="577"/>
    </location>
</feature>
<dbReference type="InterPro" id="IPR003692">
    <property type="entry name" value="Hydantoinase_B"/>
</dbReference>
<gene>
    <name evidence="2" type="ORF">HH308_18630</name>
</gene>